<dbReference type="GO" id="GO:0030145">
    <property type="term" value="F:manganese ion binding"/>
    <property type="evidence" value="ECO:0007669"/>
    <property type="project" value="InterPro"/>
</dbReference>
<evidence type="ECO:0000256" key="19">
    <source>
        <dbReference type="ARBA" id="ARBA00047761"/>
    </source>
</evidence>
<evidence type="ECO:0000256" key="15">
    <source>
        <dbReference type="ARBA" id="ARBA00022912"/>
    </source>
</evidence>
<dbReference type="Gene3D" id="1.10.10.430">
    <property type="entry name" value="Phosphatase 2C, C-terminal domain suprefamily"/>
    <property type="match status" value="1"/>
</dbReference>
<evidence type="ECO:0000259" key="26">
    <source>
        <dbReference type="PROSITE" id="PS51746"/>
    </source>
</evidence>
<dbReference type="GO" id="GO:0004722">
    <property type="term" value="F:protein serine/threonine phosphatase activity"/>
    <property type="evidence" value="ECO:0007669"/>
    <property type="project" value="UniProtKB-EC"/>
</dbReference>
<evidence type="ECO:0000256" key="14">
    <source>
        <dbReference type="ARBA" id="ARBA00022843"/>
    </source>
</evidence>
<keyword evidence="17" id="KW-0464">Manganese</keyword>
<evidence type="ECO:0000256" key="2">
    <source>
        <dbReference type="ARBA" id="ARBA00001946"/>
    </source>
</evidence>
<dbReference type="Gene3D" id="3.60.40.10">
    <property type="entry name" value="PPM-type phosphatase domain"/>
    <property type="match status" value="1"/>
</dbReference>
<dbReference type="GO" id="GO:0016020">
    <property type="term" value="C:membrane"/>
    <property type="evidence" value="ECO:0007669"/>
    <property type="project" value="UniProtKB-SubCell"/>
</dbReference>
<dbReference type="PROSITE" id="PS51746">
    <property type="entry name" value="PPM_2"/>
    <property type="match status" value="1"/>
</dbReference>
<evidence type="ECO:0000256" key="21">
    <source>
        <dbReference type="ARBA" id="ARBA00065584"/>
    </source>
</evidence>
<comment type="catalytic activity">
    <reaction evidence="20">
        <text>O-phospho-L-threonyl-[protein] + H2O = L-threonyl-[protein] + phosphate</text>
        <dbReference type="Rhea" id="RHEA:47004"/>
        <dbReference type="Rhea" id="RHEA-COMP:11060"/>
        <dbReference type="Rhea" id="RHEA-COMP:11605"/>
        <dbReference type="ChEBI" id="CHEBI:15377"/>
        <dbReference type="ChEBI" id="CHEBI:30013"/>
        <dbReference type="ChEBI" id="CHEBI:43474"/>
        <dbReference type="ChEBI" id="CHEBI:61977"/>
        <dbReference type="EC" id="3.1.3.16"/>
    </reaction>
</comment>
<evidence type="ECO:0000256" key="8">
    <source>
        <dbReference type="ARBA" id="ARBA00022499"/>
    </source>
</evidence>
<sequence length="588" mass="64419">MGAFLDKPKTEKHSAHGEGNGLRYGLSSMQGWRVEMEDAHTAVVGLPHGLTDWSFFAVYDGHAGSRVANYCSGHLLEHILSGGADFASGPGSVEGVKDGIRSGFLNIDEYMRSFSDLRQGLDRSGSTAVCVLLSPTHLYFINCGDSRAVLSRDSKVGFSTQDHKPCNPREKERIQNAGGSVMIQRVNGSLAVSRALGDYDYKCVDGKGPTEQLVSPEPEVCVLERAAEGDEFVVLACDGIWDVMSNEELCEFVRSRLLVCDDLEKVCNSVVDTCLHKGSRDNMSVVLVCLPGAPKISEEAVKKEEDLDKYLETRVEELLGNGGEAGVPDLVSVLRSIATENIPNLPPGGGLASKRSVIEAVYNKLNPHREEEGACAGGEEEEESEEGGGSTAAHLLEALRQFRLHYRGSTARCWRSPWPPTTCGGRVLPREQGRAGGPPTMTATTTARSSPPPLPLPPRPRPHPPLQSRRPAKMRPPPSLKPPPTEHLPAPSHSSILPQSSSQMRYDLSSSFPSSRSLNRRIGHFQLYHAYSSILQVHCKQKWLFCLFKFTQKYLEDSLSYFFCCSSCPPWLGFPNLLVTFTKLDHTD</sequence>
<keyword evidence="28" id="KW-1185">Reference proteome</keyword>
<proteinExistence type="inferred from homology"/>
<evidence type="ECO:0000256" key="10">
    <source>
        <dbReference type="ARBA" id="ARBA00022707"/>
    </source>
</evidence>
<evidence type="ECO:0000256" key="4">
    <source>
        <dbReference type="ARBA" id="ARBA00004635"/>
    </source>
</evidence>
<organism evidence="27 28">
    <name type="scientific">Amphiprion percula</name>
    <name type="common">Orange clownfish</name>
    <name type="synonym">Lutjanus percula</name>
    <dbReference type="NCBI Taxonomy" id="161767"/>
    <lineage>
        <taxon>Eukaryota</taxon>
        <taxon>Metazoa</taxon>
        <taxon>Chordata</taxon>
        <taxon>Craniata</taxon>
        <taxon>Vertebrata</taxon>
        <taxon>Euteleostomi</taxon>
        <taxon>Actinopterygii</taxon>
        <taxon>Neopterygii</taxon>
        <taxon>Teleostei</taxon>
        <taxon>Neoteleostei</taxon>
        <taxon>Acanthomorphata</taxon>
        <taxon>Ovalentaria</taxon>
        <taxon>Pomacentridae</taxon>
        <taxon>Amphiprion</taxon>
    </lineage>
</organism>
<evidence type="ECO:0000313" key="27">
    <source>
        <dbReference type="Ensembl" id="ENSAPEP00000031931.1"/>
    </source>
</evidence>
<keyword evidence="7" id="KW-0963">Cytoplasm</keyword>
<dbReference type="Ensembl" id="ENSAPET00000032773.1">
    <property type="protein sequence ID" value="ENSAPEP00000031926.1"/>
    <property type="gene ID" value="ENSAPEG00000022669.1"/>
</dbReference>
<keyword evidence="8" id="KW-1017">Isopeptide bond</keyword>
<dbReference type="FunFam" id="1.10.10.430:FF:000001">
    <property type="entry name" value="protein phosphatase 1B isoform X1"/>
    <property type="match status" value="1"/>
</dbReference>
<evidence type="ECO:0000256" key="12">
    <source>
        <dbReference type="ARBA" id="ARBA00022801"/>
    </source>
</evidence>
<dbReference type="GO" id="GO:0005829">
    <property type="term" value="C:cytosol"/>
    <property type="evidence" value="ECO:0007669"/>
    <property type="project" value="UniProtKB-SubCell"/>
</dbReference>
<keyword evidence="14" id="KW-0832">Ubl conjugation</keyword>
<evidence type="ECO:0000256" key="22">
    <source>
        <dbReference type="ARBA" id="ARBA00070216"/>
    </source>
</evidence>
<feature type="compositionally biased region" description="Basic and acidic residues" evidence="25">
    <location>
        <begin position="1"/>
        <end position="16"/>
    </location>
</feature>
<evidence type="ECO:0000256" key="5">
    <source>
        <dbReference type="ARBA" id="ARBA00006702"/>
    </source>
</evidence>
<dbReference type="GeneTree" id="ENSGT00940000156070"/>
<feature type="compositionally biased region" description="Low complexity" evidence="25">
    <location>
        <begin position="487"/>
        <end position="499"/>
    </location>
</feature>
<dbReference type="InterPro" id="IPR000222">
    <property type="entry name" value="PP2C_BS"/>
</dbReference>
<dbReference type="Proteomes" id="UP000265080">
    <property type="component" value="Chromosome 19"/>
</dbReference>
<dbReference type="AlphaFoldDB" id="A0A3P8U525"/>
<protein>
    <recommendedName>
        <fullName evidence="22">Protein phosphatase 1B</fullName>
        <ecNumber evidence="6">3.1.3.16</ecNumber>
    </recommendedName>
    <alternativeName>
        <fullName evidence="23">Protein phosphatase 2C isoform beta</fullName>
    </alternativeName>
</protein>
<keyword evidence="15 24" id="KW-0904">Protein phosphatase</keyword>
<dbReference type="InterPro" id="IPR015655">
    <property type="entry name" value="PP2C"/>
</dbReference>
<comment type="cofactor">
    <cofactor evidence="1">
        <name>Mn(2+)</name>
        <dbReference type="ChEBI" id="CHEBI:29035"/>
    </cofactor>
</comment>
<dbReference type="PANTHER" id="PTHR47992">
    <property type="entry name" value="PROTEIN PHOSPHATASE"/>
    <property type="match status" value="1"/>
</dbReference>
<evidence type="ECO:0000256" key="3">
    <source>
        <dbReference type="ARBA" id="ARBA00004514"/>
    </source>
</evidence>
<evidence type="ECO:0000256" key="7">
    <source>
        <dbReference type="ARBA" id="ARBA00022490"/>
    </source>
</evidence>
<dbReference type="FunFam" id="3.60.40.10:FF:000001">
    <property type="entry name" value="protein phosphatase 1B isoform X1"/>
    <property type="match status" value="1"/>
</dbReference>
<evidence type="ECO:0000256" key="17">
    <source>
        <dbReference type="ARBA" id="ARBA00023211"/>
    </source>
</evidence>
<dbReference type="InterPro" id="IPR036580">
    <property type="entry name" value="PP2C_C_sf"/>
</dbReference>
<dbReference type="Pfam" id="PF07830">
    <property type="entry name" value="PP2C_C"/>
    <property type="match status" value="1"/>
</dbReference>
<feature type="region of interest" description="Disordered" evidence="25">
    <location>
        <begin position="415"/>
        <end position="499"/>
    </location>
</feature>
<evidence type="ECO:0000313" key="28">
    <source>
        <dbReference type="Proteomes" id="UP000265080"/>
    </source>
</evidence>
<dbReference type="GO" id="GO:0000287">
    <property type="term" value="F:magnesium ion binding"/>
    <property type="evidence" value="ECO:0007669"/>
    <property type="project" value="InterPro"/>
</dbReference>
<comment type="catalytic activity">
    <reaction evidence="19">
        <text>O-phospho-L-seryl-[protein] + H2O = L-seryl-[protein] + phosphate</text>
        <dbReference type="Rhea" id="RHEA:20629"/>
        <dbReference type="Rhea" id="RHEA-COMP:9863"/>
        <dbReference type="Rhea" id="RHEA-COMP:11604"/>
        <dbReference type="ChEBI" id="CHEBI:15377"/>
        <dbReference type="ChEBI" id="CHEBI:29999"/>
        <dbReference type="ChEBI" id="CHEBI:43474"/>
        <dbReference type="ChEBI" id="CHEBI:83421"/>
        <dbReference type="EC" id="3.1.3.16"/>
    </reaction>
</comment>
<keyword evidence="11" id="KW-0479">Metal-binding</keyword>
<feature type="compositionally biased region" description="Low complexity" evidence="25">
    <location>
        <begin position="437"/>
        <end position="449"/>
    </location>
</feature>
<dbReference type="EC" id="3.1.3.16" evidence="6"/>
<dbReference type="SUPFAM" id="SSF81601">
    <property type="entry name" value="Protein serine/threonine phosphatase 2C, C-terminal domain"/>
    <property type="match status" value="1"/>
</dbReference>
<keyword evidence="13" id="KW-0460">Magnesium</keyword>
<dbReference type="Ensembl" id="ENSAPET00000032780.1">
    <property type="protein sequence ID" value="ENSAPEP00000031931.1"/>
    <property type="gene ID" value="ENSAPEG00000022669.1"/>
</dbReference>
<comment type="similarity">
    <text evidence="5 24">Belongs to the PP2C family.</text>
</comment>
<dbReference type="InterPro" id="IPR012911">
    <property type="entry name" value="PP2C_C"/>
</dbReference>
<feature type="region of interest" description="Disordered" evidence="25">
    <location>
        <begin position="1"/>
        <end position="21"/>
    </location>
</feature>
<keyword evidence="18" id="KW-0449">Lipoprotein</keyword>
<comment type="cofactor">
    <cofactor evidence="2">
        <name>Mg(2+)</name>
        <dbReference type="ChEBI" id="CHEBI:18420"/>
    </cofactor>
</comment>
<keyword evidence="12 24" id="KW-0378">Hydrolase</keyword>
<keyword evidence="10" id="KW-0519">Myristate</keyword>
<evidence type="ECO:0000256" key="11">
    <source>
        <dbReference type="ARBA" id="ARBA00022723"/>
    </source>
</evidence>
<keyword evidence="9" id="KW-0597">Phosphoprotein</keyword>
<comment type="subunit">
    <text evidence="21">Monomer. Interacts with PAK6. Interacts with the phosphorylated form of IKBKB/IKKB.</text>
</comment>
<evidence type="ECO:0000256" key="16">
    <source>
        <dbReference type="ARBA" id="ARBA00023136"/>
    </source>
</evidence>
<evidence type="ECO:0000256" key="20">
    <source>
        <dbReference type="ARBA" id="ARBA00048336"/>
    </source>
</evidence>
<evidence type="ECO:0000256" key="18">
    <source>
        <dbReference type="ARBA" id="ARBA00023288"/>
    </source>
</evidence>
<reference evidence="27 28" key="1">
    <citation type="submission" date="2018-03" db="EMBL/GenBank/DDBJ databases">
        <title>Finding Nemo's genes: A chromosome-scale reference assembly of the genome of the orange clownfish Amphiprion percula.</title>
        <authorList>
            <person name="Lehmann R."/>
        </authorList>
    </citation>
    <scope>NUCLEOTIDE SEQUENCE</scope>
</reference>
<feature type="region of interest" description="Disordered" evidence="25">
    <location>
        <begin position="369"/>
        <end position="390"/>
    </location>
</feature>
<evidence type="ECO:0000256" key="23">
    <source>
        <dbReference type="ARBA" id="ARBA00082952"/>
    </source>
</evidence>
<evidence type="ECO:0000256" key="13">
    <source>
        <dbReference type="ARBA" id="ARBA00022842"/>
    </source>
</evidence>
<dbReference type="InterPro" id="IPR036457">
    <property type="entry name" value="PPM-type-like_dom_sf"/>
</dbReference>
<dbReference type="STRING" id="161767.ENSAPEP00000031926"/>
<evidence type="ECO:0000256" key="24">
    <source>
        <dbReference type="RuleBase" id="RU003465"/>
    </source>
</evidence>
<dbReference type="InterPro" id="IPR001932">
    <property type="entry name" value="PPM-type_phosphatase-like_dom"/>
</dbReference>
<dbReference type="CDD" id="cd00143">
    <property type="entry name" value="PP2Cc"/>
    <property type="match status" value="1"/>
</dbReference>
<feature type="compositionally biased region" description="Pro residues" evidence="25">
    <location>
        <begin position="450"/>
        <end position="465"/>
    </location>
</feature>
<keyword evidence="16" id="KW-0472">Membrane</keyword>
<name>A0A3P8U525_AMPPE</name>
<dbReference type="SMART" id="SM00332">
    <property type="entry name" value="PP2Cc"/>
    <property type="match status" value="1"/>
</dbReference>
<evidence type="ECO:0000256" key="6">
    <source>
        <dbReference type="ARBA" id="ARBA00013081"/>
    </source>
</evidence>
<comment type="subcellular location">
    <subcellularLocation>
        <location evidence="3">Cytoplasm</location>
        <location evidence="3">Cytosol</location>
    </subcellularLocation>
    <subcellularLocation>
        <location evidence="4">Membrane</location>
        <topology evidence="4">Lipid-anchor</topology>
    </subcellularLocation>
</comment>
<accession>A0A3P8U525</accession>
<feature type="domain" description="PPM-type phosphatase" evidence="26">
    <location>
        <begin position="23"/>
        <end position="290"/>
    </location>
</feature>
<dbReference type="PROSITE" id="PS01032">
    <property type="entry name" value="PPM_1"/>
    <property type="match status" value="1"/>
</dbReference>
<dbReference type="SUPFAM" id="SSF81606">
    <property type="entry name" value="PP2C-like"/>
    <property type="match status" value="1"/>
</dbReference>
<reference evidence="27" key="2">
    <citation type="submission" date="2025-05" db="UniProtKB">
        <authorList>
            <consortium name="Ensembl"/>
        </authorList>
    </citation>
    <scope>IDENTIFICATION</scope>
</reference>
<evidence type="ECO:0000256" key="25">
    <source>
        <dbReference type="SAM" id="MobiDB-lite"/>
    </source>
</evidence>
<feature type="compositionally biased region" description="Pro residues" evidence="25">
    <location>
        <begin position="474"/>
        <end position="486"/>
    </location>
</feature>
<evidence type="ECO:0000256" key="9">
    <source>
        <dbReference type="ARBA" id="ARBA00022553"/>
    </source>
</evidence>
<evidence type="ECO:0000256" key="1">
    <source>
        <dbReference type="ARBA" id="ARBA00001936"/>
    </source>
</evidence>
<dbReference type="Pfam" id="PF00481">
    <property type="entry name" value="PP2C"/>
    <property type="match status" value="1"/>
</dbReference>